<sequence length="789" mass="92341">MTKPYYIIIYMILSCALLFADDSSLEIDYEKGIFAEEVHGDLQSAIEIYEKIIDAPEIGDDLKSRCLLRLALCHEKMGADEKAREFYGEILDKFSHMRRVFQITERQLSIQTRRRLEKLKQELAAAKEKSKSETVDDPLEEKKLISTTLYNIAEDYFKDNQLQYAKETLKKSLSFHLENEQAIALLQEVEKKLITVQDKLFSREDSEYKWLKGLEEQITEDNEENFKDILYDFSEILGKDRTVNDYTLKNNFLLLVKNELPFVNQASLANAINFINGNLLVRHNEAFHLQIEKILQSLTKKKHLYYASVVVASGNGAILQKEIRNLNLNFFSAEKGCFYARLDTNNIKELISQCYDQGIYLNFFPEVVFLQRNEIALKKTFEVPLVKEYINKKIDFNVYQEGLRFLFKMDYEKEQIDAHISTRTIKRPFETIPMTSGPLQVPFFMDQNAHFDFKIDGQKSFILLGLLNPISSHYLASRVLRLQSHRLIAFFSFRKIAVDEFLLKPDIEIDLFAKEDDKHFPQYYDIAVWQKVPNLHVSTILRFQNHESRNSLILRLCNEYVKEKTSKTVFRIVRDRLLVYGTEEVHEKVQFLLNGLRKNIDKLQRFHSYVYLVEDIDKITADGWESLPSKNTLNVFVSQNTKSQILRNLNTHGQILTQFSPVVCSNTQIIETADYHLKTFWEGIHLEEGKPPAAKVRSVPEGTAIKLANIFIDDTQHFIEIQSSIFKRNIKQSTYDINDYSFSIETPKTDIHRGFFSFEHKPNQKYLITNFKDKKYVFLIIPSKINEKK</sequence>
<keyword evidence="3" id="KW-1185">Reference proteome</keyword>
<feature type="coiled-coil region" evidence="1">
    <location>
        <begin position="109"/>
        <end position="136"/>
    </location>
</feature>
<dbReference type="PROSITE" id="PS51257">
    <property type="entry name" value="PROKAR_LIPOPROTEIN"/>
    <property type="match status" value="1"/>
</dbReference>
<dbReference type="AlphaFoldDB" id="A0A5S9F5K9"/>
<dbReference type="InterPro" id="IPR019734">
    <property type="entry name" value="TPR_rpt"/>
</dbReference>
<evidence type="ECO:0008006" key="4">
    <source>
        <dbReference type="Google" id="ProtNLM"/>
    </source>
</evidence>
<dbReference type="SMART" id="SM00028">
    <property type="entry name" value="TPR"/>
    <property type="match status" value="2"/>
</dbReference>
<dbReference type="EMBL" id="AP019860">
    <property type="protein sequence ID" value="BBM86732.1"/>
    <property type="molecule type" value="Genomic_DNA"/>
</dbReference>
<protein>
    <recommendedName>
        <fullName evidence="4">Tetratricopeptide repeat protein</fullName>
    </recommendedName>
</protein>
<dbReference type="Proteomes" id="UP000326354">
    <property type="component" value="Chromosome"/>
</dbReference>
<dbReference type="InterPro" id="IPR011990">
    <property type="entry name" value="TPR-like_helical_dom_sf"/>
</dbReference>
<gene>
    <name evidence="2" type="ORF">UABAM_05119</name>
</gene>
<proteinExistence type="predicted"/>
<dbReference type="RefSeq" id="WP_151970776.1">
    <property type="nucleotide sequence ID" value="NZ_AP019860.1"/>
</dbReference>
<dbReference type="Pfam" id="PF13174">
    <property type="entry name" value="TPR_6"/>
    <property type="match status" value="1"/>
</dbReference>
<dbReference type="KEGG" id="uam:UABAM_05119"/>
<dbReference type="Gene3D" id="1.25.40.10">
    <property type="entry name" value="Tetratricopeptide repeat domain"/>
    <property type="match status" value="1"/>
</dbReference>
<evidence type="ECO:0000256" key="1">
    <source>
        <dbReference type="SAM" id="Coils"/>
    </source>
</evidence>
<reference evidence="2 3" key="1">
    <citation type="submission" date="2019-08" db="EMBL/GenBank/DDBJ databases">
        <title>Complete genome sequence of Candidatus Uab amorphum.</title>
        <authorList>
            <person name="Shiratori T."/>
            <person name="Suzuki S."/>
            <person name="Kakizawa Y."/>
            <person name="Ishida K."/>
        </authorList>
    </citation>
    <scope>NUCLEOTIDE SEQUENCE [LARGE SCALE GENOMIC DNA]</scope>
    <source>
        <strain evidence="2 3">SRT547</strain>
    </source>
</reference>
<keyword evidence="1" id="KW-0175">Coiled coil</keyword>
<organism evidence="2 3">
    <name type="scientific">Uabimicrobium amorphum</name>
    <dbReference type="NCBI Taxonomy" id="2596890"/>
    <lineage>
        <taxon>Bacteria</taxon>
        <taxon>Pseudomonadati</taxon>
        <taxon>Planctomycetota</taxon>
        <taxon>Candidatus Uabimicrobiia</taxon>
        <taxon>Candidatus Uabimicrobiales</taxon>
        <taxon>Candidatus Uabimicrobiaceae</taxon>
        <taxon>Candidatus Uabimicrobium</taxon>
    </lineage>
</organism>
<evidence type="ECO:0000313" key="3">
    <source>
        <dbReference type="Proteomes" id="UP000326354"/>
    </source>
</evidence>
<name>A0A5S9F5K9_UABAM</name>
<accession>A0A5S9F5K9</accession>
<dbReference type="SUPFAM" id="SSF48452">
    <property type="entry name" value="TPR-like"/>
    <property type="match status" value="1"/>
</dbReference>
<evidence type="ECO:0000313" key="2">
    <source>
        <dbReference type="EMBL" id="BBM86732.1"/>
    </source>
</evidence>